<dbReference type="SUPFAM" id="SSF55961">
    <property type="entry name" value="Bet v1-like"/>
    <property type="match status" value="1"/>
</dbReference>
<dbReference type="GO" id="GO:0009507">
    <property type="term" value="C:chloroplast"/>
    <property type="evidence" value="ECO:0007669"/>
    <property type="project" value="UniProtKB-SubCell"/>
</dbReference>
<dbReference type="PANTHER" id="PTHR21266">
    <property type="entry name" value="IRON-SULFUR DOMAIN CONTAINING PROTEIN"/>
    <property type="match status" value="1"/>
</dbReference>
<dbReference type="GO" id="GO:0016020">
    <property type="term" value="C:membrane"/>
    <property type="evidence" value="ECO:0007669"/>
    <property type="project" value="UniProtKB-SubCell"/>
</dbReference>
<evidence type="ECO:0000256" key="7">
    <source>
        <dbReference type="ARBA" id="ARBA00022723"/>
    </source>
</evidence>
<accession>A0A0G4HYG1</accession>
<evidence type="ECO:0000256" key="1">
    <source>
        <dbReference type="ARBA" id="ARBA00004229"/>
    </source>
</evidence>
<evidence type="ECO:0000256" key="9">
    <source>
        <dbReference type="ARBA" id="ARBA00022989"/>
    </source>
</evidence>
<evidence type="ECO:0000256" key="11">
    <source>
        <dbReference type="ARBA" id="ARBA00023004"/>
    </source>
</evidence>
<dbReference type="InterPro" id="IPR050584">
    <property type="entry name" value="Cholesterol_7-desaturase"/>
</dbReference>
<evidence type="ECO:0000256" key="12">
    <source>
        <dbReference type="ARBA" id="ARBA00023014"/>
    </source>
</evidence>
<dbReference type="PhylomeDB" id="A0A0G4HYG1"/>
<evidence type="ECO:0000259" key="16">
    <source>
        <dbReference type="PROSITE" id="PS51296"/>
    </source>
</evidence>
<evidence type="ECO:0000256" key="10">
    <source>
        <dbReference type="ARBA" id="ARBA00023002"/>
    </source>
</evidence>
<feature type="signal peptide" evidence="15">
    <location>
        <begin position="1"/>
        <end position="18"/>
    </location>
</feature>
<evidence type="ECO:0000256" key="4">
    <source>
        <dbReference type="ARBA" id="ARBA00022640"/>
    </source>
</evidence>
<dbReference type="Pfam" id="PF08417">
    <property type="entry name" value="PaO"/>
    <property type="match status" value="1"/>
</dbReference>
<keyword evidence="10" id="KW-0560">Oxidoreductase</keyword>
<keyword evidence="9 14" id="KW-1133">Transmembrane helix</keyword>
<keyword evidence="6" id="KW-0001">2Fe-2S</keyword>
<dbReference type="InterPro" id="IPR013626">
    <property type="entry name" value="PaO"/>
</dbReference>
<keyword evidence="13 14" id="KW-0472">Membrane</keyword>
<dbReference type="PANTHER" id="PTHR21266:SF32">
    <property type="entry name" value="CHOLESTEROL 7-DESATURASE NVD"/>
    <property type="match status" value="1"/>
</dbReference>
<keyword evidence="11" id="KW-0408">Iron</keyword>
<dbReference type="EMBL" id="CDMZ01004376">
    <property type="protein sequence ID" value="CEM49564.1"/>
    <property type="molecule type" value="Genomic_DNA"/>
</dbReference>
<feature type="transmembrane region" description="Helical" evidence="14">
    <location>
        <begin position="490"/>
        <end position="513"/>
    </location>
</feature>
<dbReference type="Gene3D" id="3.90.380.10">
    <property type="entry name" value="Naphthalene 1,2-dioxygenase Alpha Subunit, Chain A, domain 1"/>
    <property type="match status" value="1"/>
</dbReference>
<evidence type="ECO:0000256" key="13">
    <source>
        <dbReference type="ARBA" id="ARBA00023136"/>
    </source>
</evidence>
<dbReference type="VEuPathDB" id="CryptoDB:Cvel_9482"/>
<dbReference type="GO" id="GO:0010277">
    <property type="term" value="F:chlorophyllide a oxygenase activity"/>
    <property type="evidence" value="ECO:0007669"/>
    <property type="project" value="InterPro"/>
</dbReference>
<dbReference type="GO" id="GO:0046872">
    <property type="term" value="F:metal ion binding"/>
    <property type="evidence" value="ECO:0007669"/>
    <property type="project" value="UniProtKB-KW"/>
</dbReference>
<evidence type="ECO:0000313" key="17">
    <source>
        <dbReference type="EMBL" id="CEM49564.1"/>
    </source>
</evidence>
<feature type="transmembrane region" description="Helical" evidence="14">
    <location>
        <begin position="525"/>
        <end position="542"/>
    </location>
</feature>
<dbReference type="GO" id="GO:0051537">
    <property type="term" value="F:2 iron, 2 sulfur cluster binding"/>
    <property type="evidence" value="ECO:0007669"/>
    <property type="project" value="UniProtKB-KW"/>
</dbReference>
<keyword evidence="7" id="KW-0479">Metal-binding</keyword>
<dbReference type="InterPro" id="IPR017941">
    <property type="entry name" value="Rieske_2Fe-2S"/>
</dbReference>
<comment type="subcellular location">
    <subcellularLocation>
        <location evidence="2">Membrane</location>
    </subcellularLocation>
    <subcellularLocation>
        <location evidence="1">Plastid</location>
        <location evidence="1">Chloroplast</location>
    </subcellularLocation>
</comment>
<reference evidence="17" key="1">
    <citation type="submission" date="2014-11" db="EMBL/GenBank/DDBJ databases">
        <authorList>
            <person name="Otto D Thomas"/>
            <person name="Naeem Raeece"/>
        </authorList>
    </citation>
    <scope>NUCLEOTIDE SEQUENCE</scope>
</reference>
<protein>
    <recommendedName>
        <fullName evidence="16">Rieske domain-containing protein</fullName>
    </recommendedName>
</protein>
<dbReference type="Pfam" id="PF00355">
    <property type="entry name" value="Rieske"/>
    <property type="match status" value="1"/>
</dbReference>
<dbReference type="AlphaFoldDB" id="A0A0G4HYG1"/>
<keyword evidence="4" id="KW-0934">Plastid</keyword>
<evidence type="ECO:0000256" key="3">
    <source>
        <dbReference type="ARBA" id="ARBA00022528"/>
    </source>
</evidence>
<keyword evidence="5 14" id="KW-0812">Transmembrane</keyword>
<feature type="domain" description="Rieske" evidence="16">
    <location>
        <begin position="67"/>
        <end position="178"/>
    </location>
</feature>
<evidence type="ECO:0000256" key="15">
    <source>
        <dbReference type="SAM" id="SignalP"/>
    </source>
</evidence>
<keyword evidence="8" id="KW-0809">Transit peptide</keyword>
<feature type="chain" id="PRO_5005192114" description="Rieske domain-containing protein" evidence="15">
    <location>
        <begin position="19"/>
        <end position="559"/>
    </location>
</feature>
<name>A0A0G4HYG1_9ALVE</name>
<sequence length="559" mass="63280">MKHRTITVLFFLISFLRGETFLLSVRPRTLHGTLFSNLKKETADETLVETTPELPHTHRPFQWKRNWYPVAIETELDPNLPHQVTVLNEPYVVWRQPVSGEWLCFKDACPHRLAPLSEGRIDESGTLMCTYHGWEFASDGSCARIPQASEAVAATALKSPRACASPVPLRRHLGMLFIWPDATEEGHREADVTEIPTPPQLKEDPSLLSGDDTLNARYLAYNWDTLVENVMDPAHVPHAHHGIQGNRKRAGPLDMEVLRTDSTNITLSFALEGRETTPTVLSLRPPSLLFYSFDFSQFAGKAQKIAGIGRFLRRMMGKPVKTRHLSWEGLAKGGARGMLIAYLCPVRPGVSRLFSMFPNNFLDSPRPRWHDHVFNRNRVLDSDMVHLHFQERELRALTKDQEDASAATSRAFYMPTQSDLGVRLFRSWLGETGGGQVGWTRGGVPLVEDLGLNWRDRTKILNRWEQHTKDCSACRDALQRIRAGRRIAKVMSLLSGAMFLFFSPVVAATATWSMARVVALRWGQVFLLLLSAGCALLSSRLGKMEEWFLFKDYRHGIDS</sequence>
<dbReference type="SUPFAM" id="SSF50022">
    <property type="entry name" value="ISP domain"/>
    <property type="match status" value="1"/>
</dbReference>
<organism evidence="17">
    <name type="scientific">Chromera velia CCMP2878</name>
    <dbReference type="NCBI Taxonomy" id="1169474"/>
    <lineage>
        <taxon>Eukaryota</taxon>
        <taxon>Sar</taxon>
        <taxon>Alveolata</taxon>
        <taxon>Colpodellida</taxon>
        <taxon>Chromeraceae</taxon>
        <taxon>Chromera</taxon>
    </lineage>
</organism>
<dbReference type="Gene3D" id="2.102.10.10">
    <property type="entry name" value="Rieske [2Fe-2S] iron-sulphur domain"/>
    <property type="match status" value="1"/>
</dbReference>
<dbReference type="PROSITE" id="PS51296">
    <property type="entry name" value="RIESKE"/>
    <property type="match status" value="1"/>
</dbReference>
<keyword evidence="3" id="KW-0150">Chloroplast</keyword>
<dbReference type="InterPro" id="IPR036922">
    <property type="entry name" value="Rieske_2Fe-2S_sf"/>
</dbReference>
<keyword evidence="12" id="KW-0411">Iron-sulfur</keyword>
<evidence type="ECO:0000256" key="14">
    <source>
        <dbReference type="SAM" id="Phobius"/>
    </source>
</evidence>
<keyword evidence="15" id="KW-0732">Signal</keyword>
<evidence type="ECO:0000256" key="2">
    <source>
        <dbReference type="ARBA" id="ARBA00004370"/>
    </source>
</evidence>
<evidence type="ECO:0000256" key="6">
    <source>
        <dbReference type="ARBA" id="ARBA00022714"/>
    </source>
</evidence>
<evidence type="ECO:0000256" key="8">
    <source>
        <dbReference type="ARBA" id="ARBA00022946"/>
    </source>
</evidence>
<proteinExistence type="predicted"/>
<evidence type="ECO:0000256" key="5">
    <source>
        <dbReference type="ARBA" id="ARBA00022692"/>
    </source>
</evidence>
<gene>
    <name evidence="17" type="ORF">Cvel_9482</name>
</gene>